<protein>
    <submittedName>
        <fullName evidence="1">Uncharacterized protein</fullName>
    </submittedName>
</protein>
<gene>
    <name evidence="1" type="ORF">FHS27_001942</name>
</gene>
<dbReference type="AlphaFoldDB" id="A0A7W5DXP9"/>
<proteinExistence type="predicted"/>
<accession>A0A7W5DXP9</accession>
<evidence type="ECO:0000313" key="2">
    <source>
        <dbReference type="Proteomes" id="UP000536179"/>
    </source>
</evidence>
<dbReference type="Proteomes" id="UP000536179">
    <property type="component" value="Unassembled WGS sequence"/>
</dbReference>
<dbReference type="EMBL" id="JACHXU010000005">
    <property type="protein sequence ID" value="MBB3206134.1"/>
    <property type="molecule type" value="Genomic_DNA"/>
</dbReference>
<comment type="caution">
    <text evidence="1">The sequence shown here is derived from an EMBL/GenBank/DDBJ whole genome shotgun (WGS) entry which is preliminary data.</text>
</comment>
<evidence type="ECO:0000313" key="1">
    <source>
        <dbReference type="EMBL" id="MBB3206134.1"/>
    </source>
</evidence>
<reference evidence="1 2" key="1">
    <citation type="submission" date="2020-08" db="EMBL/GenBank/DDBJ databases">
        <title>Genomic Encyclopedia of Type Strains, Phase III (KMG-III): the genomes of soil and plant-associated and newly described type strains.</title>
        <authorList>
            <person name="Whitman W."/>
        </authorList>
    </citation>
    <scope>NUCLEOTIDE SEQUENCE [LARGE SCALE GENOMIC DNA]</scope>
    <source>
        <strain evidence="1 2">CECT 8075</strain>
    </source>
</reference>
<organism evidence="1 2">
    <name type="scientific">Aporhodopirellula rubra</name>
    <dbReference type="NCBI Taxonomy" id="980271"/>
    <lineage>
        <taxon>Bacteria</taxon>
        <taxon>Pseudomonadati</taxon>
        <taxon>Planctomycetota</taxon>
        <taxon>Planctomycetia</taxon>
        <taxon>Pirellulales</taxon>
        <taxon>Pirellulaceae</taxon>
        <taxon>Aporhodopirellula</taxon>
    </lineage>
</organism>
<sequence>MSCVTGYGLLKFIIDDASLTEKMRRTHFAGRRLID</sequence>
<name>A0A7W5DXP9_9BACT</name>
<keyword evidence="2" id="KW-1185">Reference proteome</keyword>